<evidence type="ECO:0000256" key="2">
    <source>
        <dbReference type="ARBA" id="ARBA00005914"/>
    </source>
</evidence>
<keyword evidence="4 7" id="KW-0812">Transmembrane</keyword>
<feature type="transmembrane region" description="Helical" evidence="7">
    <location>
        <begin position="115"/>
        <end position="132"/>
    </location>
</feature>
<dbReference type="GO" id="GO:0004222">
    <property type="term" value="F:metalloendopeptidase activity"/>
    <property type="evidence" value="ECO:0007669"/>
    <property type="project" value="TreeGrafter"/>
</dbReference>
<feature type="domain" description="M23ase beta-sheet core" evidence="8">
    <location>
        <begin position="410"/>
        <end position="499"/>
    </location>
</feature>
<dbReference type="AlphaFoldDB" id="A0A7K1TCS7"/>
<dbReference type="CDD" id="cd12797">
    <property type="entry name" value="M23_peptidase"/>
    <property type="match status" value="1"/>
</dbReference>
<reference evidence="9 10" key="1">
    <citation type="submission" date="2019-12" db="EMBL/GenBank/DDBJ databases">
        <title>Hymenobacter sp. HMF4947 Genome sequencing and assembly.</title>
        <authorList>
            <person name="Kang H."/>
            <person name="Cha I."/>
            <person name="Kim H."/>
            <person name="Joh K."/>
        </authorList>
    </citation>
    <scope>NUCLEOTIDE SEQUENCE [LARGE SCALE GENOMIC DNA]</scope>
    <source>
        <strain evidence="9 10">HMF4947</strain>
    </source>
</reference>
<dbReference type="RefSeq" id="WP_157563885.1">
    <property type="nucleotide sequence ID" value="NZ_WQKZ01000002.1"/>
</dbReference>
<dbReference type="PANTHER" id="PTHR21666">
    <property type="entry name" value="PEPTIDASE-RELATED"/>
    <property type="match status" value="1"/>
</dbReference>
<keyword evidence="6 7" id="KW-0472">Membrane</keyword>
<evidence type="ECO:0000256" key="6">
    <source>
        <dbReference type="ARBA" id="ARBA00023136"/>
    </source>
</evidence>
<dbReference type="GO" id="GO:0005886">
    <property type="term" value="C:plasma membrane"/>
    <property type="evidence" value="ECO:0007669"/>
    <property type="project" value="UniProtKB-SubCell"/>
</dbReference>
<dbReference type="InterPro" id="IPR016047">
    <property type="entry name" value="M23ase_b-sheet_dom"/>
</dbReference>
<dbReference type="InterPro" id="IPR029020">
    <property type="entry name" value="Ammonium/urea_transptr"/>
</dbReference>
<dbReference type="InterPro" id="IPR011055">
    <property type="entry name" value="Dup_hybrid_motif"/>
</dbReference>
<dbReference type="PANTHER" id="PTHR21666:SF270">
    <property type="entry name" value="MUREIN HYDROLASE ACTIVATOR ENVC"/>
    <property type="match status" value="1"/>
</dbReference>
<keyword evidence="10" id="KW-1185">Reference proteome</keyword>
<protein>
    <submittedName>
        <fullName evidence="9">Peptidoglycan DD-metalloendopeptidase family protein</fullName>
    </submittedName>
</protein>
<organism evidence="9 10">
    <name type="scientific">Hymenobacter ginkgonis</name>
    <dbReference type="NCBI Taxonomy" id="2682976"/>
    <lineage>
        <taxon>Bacteria</taxon>
        <taxon>Pseudomonadati</taxon>
        <taxon>Bacteroidota</taxon>
        <taxon>Cytophagia</taxon>
        <taxon>Cytophagales</taxon>
        <taxon>Hymenobacteraceae</taxon>
        <taxon>Hymenobacter</taxon>
    </lineage>
</organism>
<dbReference type="Proteomes" id="UP000441336">
    <property type="component" value="Unassembled WGS sequence"/>
</dbReference>
<name>A0A7K1TCS7_9BACT</name>
<dbReference type="Gene3D" id="1.10.3430.10">
    <property type="entry name" value="Ammonium transporter AmtB like domains"/>
    <property type="match status" value="1"/>
</dbReference>
<dbReference type="InterPro" id="IPR050570">
    <property type="entry name" value="Cell_wall_metabolism_enzyme"/>
</dbReference>
<evidence type="ECO:0000313" key="10">
    <source>
        <dbReference type="Proteomes" id="UP000441336"/>
    </source>
</evidence>
<dbReference type="SUPFAM" id="SSF51261">
    <property type="entry name" value="Duplicated hybrid motif"/>
    <property type="match status" value="1"/>
</dbReference>
<evidence type="ECO:0000256" key="5">
    <source>
        <dbReference type="ARBA" id="ARBA00022989"/>
    </source>
</evidence>
<evidence type="ECO:0000256" key="3">
    <source>
        <dbReference type="ARBA" id="ARBA00022475"/>
    </source>
</evidence>
<feature type="transmembrane region" description="Helical" evidence="7">
    <location>
        <begin position="243"/>
        <end position="262"/>
    </location>
</feature>
<feature type="transmembrane region" description="Helical" evidence="7">
    <location>
        <begin position="89"/>
        <end position="109"/>
    </location>
</feature>
<comment type="subcellular location">
    <subcellularLocation>
        <location evidence="1">Cell membrane</location>
        <topology evidence="1">Multi-pass membrane protein</topology>
    </subcellularLocation>
</comment>
<evidence type="ECO:0000259" key="8">
    <source>
        <dbReference type="Pfam" id="PF01551"/>
    </source>
</evidence>
<comment type="caution">
    <text evidence="9">The sequence shown here is derived from an EMBL/GenBank/DDBJ whole genome shotgun (WGS) entry which is preliminary data.</text>
</comment>
<evidence type="ECO:0000256" key="7">
    <source>
        <dbReference type="SAM" id="Phobius"/>
    </source>
</evidence>
<feature type="transmembrane region" description="Helical" evidence="7">
    <location>
        <begin position="208"/>
        <end position="231"/>
    </location>
</feature>
<feature type="transmembrane region" description="Helical" evidence="7">
    <location>
        <begin position="64"/>
        <end position="82"/>
    </location>
</feature>
<keyword evidence="5 7" id="KW-1133">Transmembrane helix</keyword>
<evidence type="ECO:0000256" key="1">
    <source>
        <dbReference type="ARBA" id="ARBA00004651"/>
    </source>
</evidence>
<feature type="transmembrane region" description="Helical" evidence="7">
    <location>
        <begin position="292"/>
        <end position="313"/>
    </location>
</feature>
<dbReference type="Pfam" id="PF01551">
    <property type="entry name" value="Peptidase_M23"/>
    <property type="match status" value="1"/>
</dbReference>
<evidence type="ECO:0000256" key="4">
    <source>
        <dbReference type="ARBA" id="ARBA00022692"/>
    </source>
</evidence>
<evidence type="ECO:0000313" key="9">
    <source>
        <dbReference type="EMBL" id="MVN76216.1"/>
    </source>
</evidence>
<dbReference type="InterPro" id="IPR004937">
    <property type="entry name" value="Urea_transporter"/>
</dbReference>
<proteinExistence type="inferred from homology"/>
<sequence length="751" mass="79917">MPAFFRAVLHSYSMLFFSQHRGLAALLLLATWAHPWAGAAGLAAAALAVGGARLGGFSREYTDLGAYSFNALLVGLALPLYFAPSAGLAALVGLGAGLALLLSVALGGWLGGRGLPFLSLPFILVMWLLLLASRQLPLVPAEAGGVYWLNDAYALGGPHLANAARWATEADWPPPAATYLRALSAVLLQDSPWAGLLVALGLLWHSRIAFSLSVLAFGGAWGLALLAGAGVGGVGGVGAYDLGANYLMAAVAVGGVFALPSLGSYGWSLLSLPVTAVLLAAAEALLRPLGPAGLPALSLPYCLTSLLFLYVLLLREKPGNWLVLTPLQRYSPEANLYAHLAGLGRRAAALAPVPLALPFLGEWRCTQGYADGGPTHQGPWGQALDFAITDKEGQTYEGSGRTLSDFYCYDKPVLAPADGTVEEVVQHLPDNAIGEVDTRQNWGNTVVLRHAPGLYSQLSHLRAYSVRVRPGQAVRRGEVLASCGSSGRSPEPHLHFQLQATPAIGSPTLAYPLAHFLASDGSLKGSESIGNKPDCLCQSALTLHTATVPRTGELVRPPQPQAQLSQALHLPPGQRLAVQLASAPEAPPQVWEVFTDAYNARYLRCHYTGAVAYFEQDEAVFQCTAYYGSRQAWLYWFYLAAYRVPLCYLPQPRAVPLPLSVVRRPWLGWLQDVVAPFFQFVQPVFTLKWLGPDAGPAARQLQLGSRVVVSYFGQKQVVQEAELTIADGALTSLTARRGAQQLALTFAAANS</sequence>
<comment type="similarity">
    <text evidence="2">Belongs to the urea transporter family.</text>
</comment>
<dbReference type="Gene3D" id="2.70.70.10">
    <property type="entry name" value="Glucose Permease (Domain IIA)"/>
    <property type="match status" value="1"/>
</dbReference>
<accession>A0A7K1TCS7</accession>
<keyword evidence="3" id="KW-1003">Cell membrane</keyword>
<dbReference type="GO" id="GO:0015204">
    <property type="term" value="F:urea transmembrane transporter activity"/>
    <property type="evidence" value="ECO:0007669"/>
    <property type="project" value="InterPro"/>
</dbReference>
<dbReference type="Pfam" id="PF03253">
    <property type="entry name" value="UT"/>
    <property type="match status" value="1"/>
</dbReference>
<gene>
    <name evidence="9" type="ORF">GO988_07755</name>
</gene>
<dbReference type="EMBL" id="WQKZ01000002">
    <property type="protein sequence ID" value="MVN76216.1"/>
    <property type="molecule type" value="Genomic_DNA"/>
</dbReference>